<feature type="region of interest" description="Disordered" evidence="3">
    <location>
        <begin position="1"/>
        <end position="117"/>
    </location>
</feature>
<gene>
    <name evidence="4" type="ORF">AB675_4971</name>
</gene>
<feature type="compositionally biased region" description="Pro residues" evidence="3">
    <location>
        <begin position="217"/>
        <end position="226"/>
    </location>
</feature>
<dbReference type="Gene3D" id="3.40.50.720">
    <property type="entry name" value="NAD(P)-binding Rossmann-like Domain"/>
    <property type="match status" value="1"/>
</dbReference>
<dbReference type="Pfam" id="PF00106">
    <property type="entry name" value="adh_short"/>
    <property type="match status" value="1"/>
</dbReference>
<name>A0A0N0NLH3_9EURO</name>
<evidence type="ECO:0000256" key="3">
    <source>
        <dbReference type="SAM" id="MobiDB-lite"/>
    </source>
</evidence>
<dbReference type="EMBL" id="LFJN01000015">
    <property type="protein sequence ID" value="KPI39301.1"/>
    <property type="molecule type" value="Genomic_DNA"/>
</dbReference>
<reference evidence="4 5" key="1">
    <citation type="submission" date="2015-06" db="EMBL/GenBank/DDBJ databases">
        <title>Draft genome of the ant-associated black yeast Phialophora attae CBS 131958.</title>
        <authorList>
            <person name="Moreno L.F."/>
            <person name="Stielow B.J."/>
            <person name="de Hoog S."/>
            <person name="Vicente V.A."/>
            <person name="Weiss V.A."/>
            <person name="de Vries M."/>
            <person name="Cruz L.M."/>
            <person name="Souza E.M."/>
        </authorList>
    </citation>
    <scope>NUCLEOTIDE SEQUENCE [LARGE SCALE GENOMIC DNA]</scope>
    <source>
        <strain evidence="4 5">CBS 131958</strain>
    </source>
</reference>
<feature type="region of interest" description="Disordered" evidence="3">
    <location>
        <begin position="133"/>
        <end position="291"/>
    </location>
</feature>
<evidence type="ECO:0000313" key="4">
    <source>
        <dbReference type="EMBL" id="KPI39301.1"/>
    </source>
</evidence>
<feature type="compositionally biased region" description="Polar residues" evidence="3">
    <location>
        <begin position="20"/>
        <end position="36"/>
    </location>
</feature>
<feature type="compositionally biased region" description="Polar residues" evidence="3">
    <location>
        <begin position="143"/>
        <end position="159"/>
    </location>
</feature>
<keyword evidence="2" id="KW-0560">Oxidoreductase</keyword>
<sequence>MKDTLRRKGSKLHKSVDLDITNTDTLQPPNNGTNDNAPRHSRSISTASVMPGGTGEKNPWDDEVSASSPIRPTKPDDYDDRGRAQNLDLPGTQRNERSVSEKPTRRRKKTLNQVTPHRFELVDAKRDSLLAKPPSIPIALRPSTPTDSLTVSKTRSTGESNHRSERQKLVFSQHQTLAESEPILPAPPKTSKKAKTPRPQKRSFSRIIVSANITPVGPRPPSPPQISLPASPKRSKRTSSYDFIGDFGLGRDRDRNNPFTASPVANARPDRVSLPSRPLTTTRQPYLYRPPSDPLPTGSLFNKVVVITHGASALSAALLTTLHRAHARIIFSTPPDLAPQARLLIRSLGPPDTIHFNSCDLASYSDIHALFALALTMYGRVDHAVFAPGDDGGHARTVGVGEKLWGLDTGMSDRRNMTDKAELESIESFEPRDYSASSSRNICDVIGVGIRFARIAVGYLRNSPGRRQTHHSNGDSLSPVSAPVSKDSSWSEDRSLTFISSTAAFMPVPYLPVYSTAQHALLGLVRSLATSMDYGRDGVRVNMVATNMLLPSAVETNGGGRTSVQLPTENGEDVGHIIAGLIGNASADSEYRTGEQEEAILHGRILYAMGREAVDIQDGLNINERSWLGDTGKDAYDRASGNANGNEAKGRWMLMDALDSPTLF</sequence>
<feature type="compositionally biased region" description="Basic and acidic residues" evidence="3">
    <location>
        <begin position="73"/>
        <end position="83"/>
    </location>
</feature>
<dbReference type="InterPro" id="IPR036291">
    <property type="entry name" value="NAD(P)-bd_dom_sf"/>
</dbReference>
<evidence type="ECO:0000313" key="5">
    <source>
        <dbReference type="Proteomes" id="UP000038010"/>
    </source>
</evidence>
<protein>
    <submittedName>
        <fullName evidence="4">Uncharacterized protein</fullName>
    </submittedName>
</protein>
<evidence type="ECO:0000256" key="1">
    <source>
        <dbReference type="ARBA" id="ARBA00006484"/>
    </source>
</evidence>
<dbReference type="PANTHER" id="PTHR43180">
    <property type="entry name" value="3-OXOACYL-(ACYL-CARRIER-PROTEIN) REDUCTASE (AFU_ORTHOLOGUE AFUA_6G11210)"/>
    <property type="match status" value="1"/>
</dbReference>
<dbReference type="RefSeq" id="XP_017999264.1">
    <property type="nucleotide sequence ID" value="XM_018145147.1"/>
</dbReference>
<comment type="similarity">
    <text evidence="1">Belongs to the short-chain dehydrogenases/reductases (SDR) family.</text>
</comment>
<proteinExistence type="inferred from homology"/>
<evidence type="ECO:0000256" key="2">
    <source>
        <dbReference type="ARBA" id="ARBA00023002"/>
    </source>
</evidence>
<dbReference type="GO" id="GO:0016491">
    <property type="term" value="F:oxidoreductase activity"/>
    <property type="evidence" value="ECO:0007669"/>
    <property type="project" value="UniProtKB-KW"/>
</dbReference>
<dbReference type="STRING" id="1664694.A0A0N0NLH3"/>
<organism evidence="4 5">
    <name type="scientific">Cyphellophora attinorum</name>
    <dbReference type="NCBI Taxonomy" id="1664694"/>
    <lineage>
        <taxon>Eukaryota</taxon>
        <taxon>Fungi</taxon>
        <taxon>Dikarya</taxon>
        <taxon>Ascomycota</taxon>
        <taxon>Pezizomycotina</taxon>
        <taxon>Eurotiomycetes</taxon>
        <taxon>Chaetothyriomycetidae</taxon>
        <taxon>Chaetothyriales</taxon>
        <taxon>Cyphellophoraceae</taxon>
        <taxon>Cyphellophora</taxon>
    </lineage>
</organism>
<dbReference type="PRINTS" id="PR00081">
    <property type="entry name" value="GDHRDH"/>
</dbReference>
<feature type="compositionally biased region" description="Basic residues" evidence="3">
    <location>
        <begin position="190"/>
        <end position="204"/>
    </location>
</feature>
<keyword evidence="5" id="KW-1185">Reference proteome</keyword>
<dbReference type="AlphaFoldDB" id="A0A0N0NLH3"/>
<dbReference type="InterPro" id="IPR002347">
    <property type="entry name" value="SDR_fam"/>
</dbReference>
<dbReference type="SUPFAM" id="SSF51735">
    <property type="entry name" value="NAD(P)-binding Rossmann-fold domains"/>
    <property type="match status" value="2"/>
</dbReference>
<feature type="compositionally biased region" description="Basic and acidic residues" evidence="3">
    <location>
        <begin position="94"/>
        <end position="103"/>
    </location>
</feature>
<dbReference type="PANTHER" id="PTHR43180:SF33">
    <property type="entry name" value="15-HYDROXYPROSTAGLANDIN DEHYDROGENASE [NAD(+)]-LIKE"/>
    <property type="match status" value="1"/>
</dbReference>
<dbReference type="GeneID" id="28737027"/>
<dbReference type="VEuPathDB" id="FungiDB:AB675_4971"/>
<accession>A0A0N0NLH3</accession>
<feature type="region of interest" description="Disordered" evidence="3">
    <location>
        <begin position="465"/>
        <end position="488"/>
    </location>
</feature>
<comment type="caution">
    <text evidence="4">The sequence shown here is derived from an EMBL/GenBank/DDBJ whole genome shotgun (WGS) entry which is preliminary data.</text>
</comment>
<dbReference type="Proteomes" id="UP000038010">
    <property type="component" value="Unassembled WGS sequence"/>
</dbReference>
<dbReference type="OrthoDB" id="37659at2759"/>